<keyword evidence="1" id="KW-1133">Transmembrane helix</keyword>
<reference evidence="3" key="1">
    <citation type="journal article" date="2019" name="Int. J. Syst. Evol. Microbiol.">
        <title>The Global Catalogue of Microorganisms (GCM) 10K type strain sequencing project: providing services to taxonomists for standard genome sequencing and annotation.</title>
        <authorList>
            <consortium name="The Broad Institute Genomics Platform"/>
            <consortium name="The Broad Institute Genome Sequencing Center for Infectious Disease"/>
            <person name="Wu L."/>
            <person name="Ma J."/>
        </authorList>
    </citation>
    <scope>NUCLEOTIDE SEQUENCE [LARGE SCALE GENOMIC DNA]</scope>
    <source>
        <strain evidence="3">JCM 4738</strain>
    </source>
</reference>
<feature type="transmembrane region" description="Helical" evidence="1">
    <location>
        <begin position="53"/>
        <end position="73"/>
    </location>
</feature>
<organism evidence="2 3">
    <name type="scientific">Streptomyces cirratus</name>
    <dbReference type="NCBI Taxonomy" id="68187"/>
    <lineage>
        <taxon>Bacteria</taxon>
        <taxon>Bacillati</taxon>
        <taxon>Actinomycetota</taxon>
        <taxon>Actinomycetes</taxon>
        <taxon>Kitasatosporales</taxon>
        <taxon>Streptomycetaceae</taxon>
        <taxon>Streptomyces</taxon>
    </lineage>
</organism>
<evidence type="ECO:0008006" key="4">
    <source>
        <dbReference type="Google" id="ProtNLM"/>
    </source>
</evidence>
<comment type="caution">
    <text evidence="2">The sequence shown here is derived from an EMBL/GenBank/DDBJ whole genome shotgun (WGS) entry which is preliminary data.</text>
</comment>
<protein>
    <recommendedName>
        <fullName evidence="4">Integral membrane protein</fullName>
    </recommendedName>
</protein>
<accession>A0ABQ3ELK8</accession>
<dbReference type="RefSeq" id="WP_229873423.1">
    <property type="nucleotide sequence ID" value="NZ_BMVP01000002.1"/>
</dbReference>
<dbReference type="Proteomes" id="UP000642673">
    <property type="component" value="Unassembled WGS sequence"/>
</dbReference>
<evidence type="ECO:0000313" key="3">
    <source>
        <dbReference type="Proteomes" id="UP000642673"/>
    </source>
</evidence>
<evidence type="ECO:0000256" key="1">
    <source>
        <dbReference type="SAM" id="Phobius"/>
    </source>
</evidence>
<feature type="transmembrane region" description="Helical" evidence="1">
    <location>
        <begin position="85"/>
        <end position="104"/>
    </location>
</feature>
<gene>
    <name evidence="2" type="ORF">GCM10010347_14160</name>
</gene>
<feature type="transmembrane region" description="Helical" evidence="1">
    <location>
        <begin position="110"/>
        <end position="129"/>
    </location>
</feature>
<evidence type="ECO:0000313" key="2">
    <source>
        <dbReference type="EMBL" id="GHB45780.1"/>
    </source>
</evidence>
<sequence length="153" mass="15619">MLRRLVAGLAAIVLVVEAAVLVLVHVVLGKATQNQSMSIAGSDPELMARATYGLGAVMGTFLLLCAVLLAVTAVRDRAPGRVARVVLVVAAVTHAVLGALALGLVGWGAFAALMLILCLLVLALMLYAAPPVEVLDVQDAPPEGPGGLRPTNP</sequence>
<dbReference type="EMBL" id="BMVP01000002">
    <property type="protein sequence ID" value="GHB45780.1"/>
    <property type="molecule type" value="Genomic_DNA"/>
</dbReference>
<keyword evidence="3" id="KW-1185">Reference proteome</keyword>
<proteinExistence type="predicted"/>
<keyword evidence="1" id="KW-0812">Transmembrane</keyword>
<name>A0ABQ3ELK8_9ACTN</name>
<keyword evidence="1" id="KW-0472">Membrane</keyword>